<evidence type="ECO:0000313" key="1">
    <source>
        <dbReference type="EMBL" id="OGG00377.1"/>
    </source>
</evidence>
<dbReference type="Proteomes" id="UP000178230">
    <property type="component" value="Unassembled WGS sequence"/>
</dbReference>
<comment type="caution">
    <text evidence="1">The sequence shown here is derived from an EMBL/GenBank/DDBJ whole genome shotgun (WGS) entry which is preliminary data.</text>
</comment>
<evidence type="ECO:0000313" key="2">
    <source>
        <dbReference type="Proteomes" id="UP000178230"/>
    </source>
</evidence>
<sequence>MRRNAFEYNPFADAVQLAEALPASRGLDGTVSFRPPDINPRDGTWIDRGSISWISPSDYQVNSENVTLQVDSSITQTGEINANVAVRVQTLSGLRSVLPDSKTAITVGSPVEQELNKLGLLPHLYDASNTKHADVDSVVADMVTSLLPATRPDMTTSNPEANHLRAYLARFGFSTTTIDAIYDRDTISGTPPLRTPGSIKTADAQRITREAVDKQVSQAVLRIQQGGFADTNALETWLNTGSNFKLGDTDVQRMSSSFARAISKNPANVNILLLGDPTHNRFDRVTNGNFRVENENGELRLYHGISSGIVQSATVQEILKLSSADRITRFPGLDDPTIKDIMLSVGRNATEAIRKRTP</sequence>
<proteinExistence type="predicted"/>
<protein>
    <submittedName>
        <fullName evidence="1">Uncharacterized protein</fullName>
    </submittedName>
</protein>
<name>A0A1F5YK82_9BACT</name>
<reference evidence="1 2" key="1">
    <citation type="journal article" date="2016" name="Nat. Commun.">
        <title>Thousands of microbial genomes shed light on interconnected biogeochemical processes in an aquifer system.</title>
        <authorList>
            <person name="Anantharaman K."/>
            <person name="Brown C.T."/>
            <person name="Hug L.A."/>
            <person name="Sharon I."/>
            <person name="Castelle C.J."/>
            <person name="Probst A.J."/>
            <person name="Thomas B.C."/>
            <person name="Singh A."/>
            <person name="Wilkins M.J."/>
            <person name="Karaoz U."/>
            <person name="Brodie E.L."/>
            <person name="Williams K.H."/>
            <person name="Hubbard S.S."/>
            <person name="Banfield J.F."/>
        </authorList>
    </citation>
    <scope>NUCLEOTIDE SEQUENCE [LARGE SCALE GENOMIC DNA]</scope>
</reference>
<accession>A0A1F5YK82</accession>
<dbReference type="AlphaFoldDB" id="A0A1F5YK82"/>
<gene>
    <name evidence="1" type="ORF">A2Y99_00780</name>
</gene>
<dbReference type="EMBL" id="MFIY01000011">
    <property type="protein sequence ID" value="OGG00377.1"/>
    <property type="molecule type" value="Genomic_DNA"/>
</dbReference>
<organism evidence="1 2">
    <name type="scientific">Candidatus Gottesmanbacteria bacterium RBG_13_37_7</name>
    <dbReference type="NCBI Taxonomy" id="1798369"/>
    <lineage>
        <taxon>Bacteria</taxon>
        <taxon>Candidatus Gottesmaniibacteriota</taxon>
    </lineage>
</organism>